<dbReference type="InterPro" id="IPR036779">
    <property type="entry name" value="LysM_dom_sf"/>
</dbReference>
<name>A0A9W9MZ46_9EURO</name>
<evidence type="ECO:0000259" key="6">
    <source>
        <dbReference type="PROSITE" id="PS51782"/>
    </source>
</evidence>
<dbReference type="SUPFAM" id="SSF57016">
    <property type="entry name" value="Plant lectins/antimicrobial peptides"/>
    <property type="match status" value="3"/>
</dbReference>
<protein>
    <recommendedName>
        <fullName evidence="9">Carbohydrate-binding module family 18 protein</fullName>
    </recommendedName>
</protein>
<comment type="caution">
    <text evidence="7">The sequence shown here is derived from an EMBL/GenBank/DDBJ whole genome shotgun (WGS) entry which is preliminary data.</text>
</comment>
<feature type="disulfide bond" evidence="3">
    <location>
        <begin position="600"/>
        <end position="614"/>
    </location>
</feature>
<keyword evidence="4" id="KW-0732">Signal</keyword>
<feature type="disulfide bond" evidence="3">
    <location>
        <begin position="548"/>
        <end position="562"/>
    </location>
</feature>
<evidence type="ECO:0000256" key="4">
    <source>
        <dbReference type="SAM" id="SignalP"/>
    </source>
</evidence>
<keyword evidence="2" id="KW-0843">Virulence</keyword>
<dbReference type="SUPFAM" id="SSF54106">
    <property type="entry name" value="LysM domain"/>
    <property type="match status" value="1"/>
</dbReference>
<proteinExistence type="predicted"/>
<evidence type="ECO:0000256" key="3">
    <source>
        <dbReference type="PROSITE-ProRule" id="PRU00261"/>
    </source>
</evidence>
<dbReference type="InterPro" id="IPR018392">
    <property type="entry name" value="LysM"/>
</dbReference>
<dbReference type="OrthoDB" id="5985073at2759"/>
<evidence type="ECO:0000259" key="5">
    <source>
        <dbReference type="PROSITE" id="PS50941"/>
    </source>
</evidence>
<dbReference type="PROSITE" id="PS50941">
    <property type="entry name" value="CHIT_BIND_I_2"/>
    <property type="match status" value="3"/>
</dbReference>
<dbReference type="PROSITE" id="PS51782">
    <property type="entry name" value="LYSM"/>
    <property type="match status" value="1"/>
</dbReference>
<feature type="domain" description="LysM" evidence="6">
    <location>
        <begin position="433"/>
        <end position="499"/>
    </location>
</feature>
<organism evidence="7 8">
    <name type="scientific">Penicillium cf. griseofulvum</name>
    <dbReference type="NCBI Taxonomy" id="2972120"/>
    <lineage>
        <taxon>Eukaryota</taxon>
        <taxon>Fungi</taxon>
        <taxon>Dikarya</taxon>
        <taxon>Ascomycota</taxon>
        <taxon>Pezizomycotina</taxon>
        <taxon>Eurotiomycetes</taxon>
        <taxon>Eurotiomycetidae</taxon>
        <taxon>Eurotiales</taxon>
        <taxon>Aspergillaceae</taxon>
        <taxon>Penicillium</taxon>
    </lineage>
</organism>
<feature type="chain" id="PRO_5040942892" description="Carbohydrate-binding module family 18 protein" evidence="4">
    <location>
        <begin position="19"/>
        <end position="680"/>
    </location>
</feature>
<comment type="caution">
    <text evidence="3">Lacks conserved residue(s) required for the propagation of feature annotation.</text>
</comment>
<evidence type="ECO:0000256" key="1">
    <source>
        <dbReference type="ARBA" id="ARBA00022669"/>
    </source>
</evidence>
<accession>A0A9W9MZ46</accession>
<evidence type="ECO:0008006" key="9">
    <source>
        <dbReference type="Google" id="ProtNLM"/>
    </source>
</evidence>
<dbReference type="Pfam" id="PF01476">
    <property type="entry name" value="LysM"/>
    <property type="match status" value="1"/>
</dbReference>
<dbReference type="CDD" id="cd00035">
    <property type="entry name" value="ChtBD1"/>
    <property type="match status" value="1"/>
</dbReference>
<dbReference type="Proteomes" id="UP001150879">
    <property type="component" value="Unassembled WGS sequence"/>
</dbReference>
<dbReference type="Gene3D" id="3.30.60.10">
    <property type="entry name" value="Endochitinase-like"/>
    <property type="match status" value="3"/>
</dbReference>
<feature type="signal peptide" evidence="4">
    <location>
        <begin position="1"/>
        <end position="18"/>
    </location>
</feature>
<feature type="domain" description="Chitin-binding type-1" evidence="5">
    <location>
        <begin position="634"/>
        <end position="680"/>
    </location>
</feature>
<feature type="domain" description="Chitin-binding type-1" evidence="5">
    <location>
        <begin position="580"/>
        <end position="626"/>
    </location>
</feature>
<gene>
    <name evidence="7" type="ORF">N7472_000377</name>
</gene>
<evidence type="ECO:0000313" key="8">
    <source>
        <dbReference type="Proteomes" id="UP001150879"/>
    </source>
</evidence>
<keyword evidence="3" id="KW-1015">Disulfide bond</keyword>
<dbReference type="CDD" id="cd00118">
    <property type="entry name" value="LysM"/>
    <property type="match status" value="1"/>
</dbReference>
<dbReference type="InterPro" id="IPR052210">
    <property type="entry name" value="LysM1-like"/>
</dbReference>
<feature type="disulfide bond" evidence="3">
    <location>
        <begin position="655"/>
        <end position="669"/>
    </location>
</feature>
<dbReference type="InterPro" id="IPR036861">
    <property type="entry name" value="Endochitinase-like_sf"/>
</dbReference>
<reference evidence="7" key="2">
    <citation type="journal article" date="2023" name="IMA Fungus">
        <title>Comparative genomic study of the Penicillium genus elucidates a diverse pangenome and 15 lateral gene transfer events.</title>
        <authorList>
            <person name="Petersen C."/>
            <person name="Sorensen T."/>
            <person name="Nielsen M.R."/>
            <person name="Sondergaard T.E."/>
            <person name="Sorensen J.L."/>
            <person name="Fitzpatrick D.A."/>
            <person name="Frisvad J.C."/>
            <person name="Nielsen K.L."/>
        </authorList>
    </citation>
    <scope>NUCLEOTIDE SEQUENCE</scope>
    <source>
        <strain evidence="7">IBT 16849</strain>
    </source>
</reference>
<dbReference type="SMART" id="SM00257">
    <property type="entry name" value="LysM"/>
    <property type="match status" value="1"/>
</dbReference>
<feature type="domain" description="Chitin-binding type-1" evidence="5">
    <location>
        <begin position="510"/>
        <end position="574"/>
    </location>
</feature>
<dbReference type="PANTHER" id="PTHR34997">
    <property type="entry name" value="AM15"/>
    <property type="match status" value="1"/>
</dbReference>
<dbReference type="Gene3D" id="3.10.350.10">
    <property type="entry name" value="LysM domain"/>
    <property type="match status" value="2"/>
</dbReference>
<dbReference type="InterPro" id="IPR001002">
    <property type="entry name" value="Chitin-bd_1"/>
</dbReference>
<evidence type="ECO:0000313" key="7">
    <source>
        <dbReference type="EMBL" id="KAJ5210238.1"/>
    </source>
</evidence>
<reference evidence="7" key="1">
    <citation type="submission" date="2022-11" db="EMBL/GenBank/DDBJ databases">
        <authorList>
            <person name="Petersen C."/>
        </authorList>
    </citation>
    <scope>NUCLEOTIDE SEQUENCE</scope>
    <source>
        <strain evidence="7">IBT 16849</strain>
    </source>
</reference>
<dbReference type="AlphaFoldDB" id="A0A9W9MZ46"/>
<keyword evidence="8" id="KW-1185">Reference proteome</keyword>
<dbReference type="EMBL" id="JAPQKP010000001">
    <property type="protein sequence ID" value="KAJ5210238.1"/>
    <property type="molecule type" value="Genomic_DNA"/>
</dbReference>
<dbReference type="SMART" id="SM00270">
    <property type="entry name" value="ChtBD1"/>
    <property type="match status" value="3"/>
</dbReference>
<evidence type="ECO:0000256" key="2">
    <source>
        <dbReference type="ARBA" id="ARBA00023026"/>
    </source>
</evidence>
<keyword evidence="1 3" id="KW-0147">Chitin-binding</keyword>
<dbReference type="PANTHER" id="PTHR34997:SF1">
    <property type="entry name" value="PEPTIDOGLYCAN-BINDING LYSIN DOMAIN"/>
    <property type="match status" value="1"/>
</dbReference>
<sequence length="680" mass="72036">MFLSLLVLGLGLDTLAQASFSIYDGLDNLIVQTAYGLSDQCLQALNSTISCDQALGGNAAGGPDELYWTQQNVTTLCTTECRTSLNSWNSAVQASCSGETVFTSGAYMLAQTIPALWLNGHDLVCLQDRSDRRDPSAHQIGVTWSLKNGKEVITYGKLICVFGGMRVYTWSPDACYNEDESAIPAECSDPDWSTTDITDDMKSVTRLYDKATLCNECFIKMWRQRLMSPLLPNGEYTEYLLAQYESIQTNCSTSLPVTTYGTTLLVTTATATAIATATATAEATPASTTCLGQLVQPFDNYRSCFNISDTYNVSTGAVVHATNCQSCDFDSAICLPLPCDLDTVWNTPTCDDLAAQYSTEGNNVTMTQFLTWNPNILGSCGFLQDVQRVCKSPPGGHFSGTGVIYAPTAAGSYYSTATPAEPTQSGTISDCGLFYDVVSGDTCNSIALRFGISTVELQKLNTFVSCATQDKKEKWLLLTLIFQIWDNCTNLWLGNSVCVAEVSAAPTSTNGACGPSNGNTICEGPDRYAKVNLVKVKTLLIQNSWNSCCSINGYCGTTSDYCSAGNCISGACKTTTATTNGTCGPSWGDTTCTNPSFGSCCSIYGYCGSGTDYCGAGHCYSGNCVGANGGLSINGECGPAFGGNKTCVGTQFGDCCSTSGYCGSTTDYCGSGNCYAGACL</sequence>
<dbReference type="GO" id="GO:0008061">
    <property type="term" value="F:chitin binding"/>
    <property type="evidence" value="ECO:0007669"/>
    <property type="project" value="UniProtKB-UniRule"/>
</dbReference>